<dbReference type="Proteomes" id="UP000199800">
    <property type="component" value="Unassembled WGS sequence"/>
</dbReference>
<evidence type="ECO:0000313" key="2">
    <source>
        <dbReference type="Proteomes" id="UP000199800"/>
    </source>
</evidence>
<sequence>MNHYLIYCDDLQEGIWFKNLNSHFSNANLEVIPSSRKALAAIGLDKVLKYDRPDIVLLDNDQIILVLERTVEVPSGHNVGQRYGRLLAAAEERIPVVYFGPYAAYKHGGNTAGPRYMNLRLFYSLSNVSNTYNTAITTINWPVDRNYEVLKTPAKDVRIKEYLDLFFTYYDSYGFSGLTEYIKNSPFQLRQIQEQENFALTEVRSPEQYDVPPESVELLTVSTFKRRYNIAYNFPSNIQKIVLYHVGMTYIRSDPYTGMAALYKHLYGDSNTYQILEFANISSNLWYQQRQTSKTYRMYKEFSDAILFNDALILQQNL</sequence>
<name>A0A1I0CLM6_9FIRM</name>
<reference evidence="1 2" key="1">
    <citation type="submission" date="2016-10" db="EMBL/GenBank/DDBJ databases">
        <authorList>
            <person name="de Groot N.N."/>
        </authorList>
    </citation>
    <scope>NUCLEOTIDE SEQUENCE [LARGE SCALE GENOMIC DNA]</scope>
    <source>
        <strain evidence="1 2">DSM 1801</strain>
    </source>
</reference>
<dbReference type="OrthoDB" id="1416701at2"/>
<dbReference type="RefSeq" id="WP_092477807.1">
    <property type="nucleotide sequence ID" value="NZ_FOHN01000010.1"/>
</dbReference>
<organism evidence="1 2">
    <name type="scientific">[Clostridium] polysaccharolyticum</name>
    <dbReference type="NCBI Taxonomy" id="29364"/>
    <lineage>
        <taxon>Bacteria</taxon>
        <taxon>Bacillati</taxon>
        <taxon>Bacillota</taxon>
        <taxon>Clostridia</taxon>
        <taxon>Lachnospirales</taxon>
        <taxon>Lachnospiraceae</taxon>
    </lineage>
</organism>
<evidence type="ECO:0000313" key="1">
    <source>
        <dbReference type="EMBL" id="SET20579.1"/>
    </source>
</evidence>
<dbReference type="STRING" id="29364.SAMN04487772_11080"/>
<keyword evidence="2" id="KW-1185">Reference proteome</keyword>
<protein>
    <submittedName>
        <fullName evidence="1">Uncharacterized protein</fullName>
    </submittedName>
</protein>
<dbReference type="EMBL" id="FOHN01000010">
    <property type="protein sequence ID" value="SET20579.1"/>
    <property type="molecule type" value="Genomic_DNA"/>
</dbReference>
<gene>
    <name evidence="1" type="ORF">SAMN04487772_11080</name>
</gene>
<proteinExistence type="predicted"/>
<dbReference type="AlphaFoldDB" id="A0A1I0CLM6"/>
<accession>A0A1I0CLM6</accession>